<dbReference type="Proteomes" id="UP000828390">
    <property type="component" value="Unassembled WGS sequence"/>
</dbReference>
<protein>
    <recommendedName>
        <fullName evidence="3">Reverse transcriptase</fullName>
    </recommendedName>
</protein>
<name>A0A9D4MUL9_DREPO</name>
<accession>A0A9D4MUL9</accession>
<evidence type="ECO:0000313" key="2">
    <source>
        <dbReference type="Proteomes" id="UP000828390"/>
    </source>
</evidence>
<keyword evidence="2" id="KW-1185">Reference proteome</keyword>
<reference evidence="1" key="2">
    <citation type="submission" date="2020-11" db="EMBL/GenBank/DDBJ databases">
        <authorList>
            <person name="McCartney M.A."/>
            <person name="Auch B."/>
            <person name="Kono T."/>
            <person name="Mallez S."/>
            <person name="Becker A."/>
            <person name="Gohl D.M."/>
            <person name="Silverstein K.A.T."/>
            <person name="Koren S."/>
            <person name="Bechman K.B."/>
            <person name="Herman A."/>
            <person name="Abrahante J.E."/>
            <person name="Garbe J."/>
        </authorList>
    </citation>
    <scope>NUCLEOTIDE SEQUENCE</scope>
    <source>
        <strain evidence="1">Duluth1</strain>
        <tissue evidence="1">Whole animal</tissue>
    </source>
</reference>
<evidence type="ECO:0008006" key="3">
    <source>
        <dbReference type="Google" id="ProtNLM"/>
    </source>
</evidence>
<reference evidence="1" key="1">
    <citation type="journal article" date="2019" name="bioRxiv">
        <title>The Genome of the Zebra Mussel, Dreissena polymorpha: A Resource for Invasive Species Research.</title>
        <authorList>
            <person name="McCartney M.A."/>
            <person name="Auch B."/>
            <person name="Kono T."/>
            <person name="Mallez S."/>
            <person name="Zhang Y."/>
            <person name="Obille A."/>
            <person name="Becker A."/>
            <person name="Abrahante J.E."/>
            <person name="Garbe J."/>
            <person name="Badalamenti J.P."/>
            <person name="Herman A."/>
            <person name="Mangelson H."/>
            <person name="Liachko I."/>
            <person name="Sullivan S."/>
            <person name="Sone E.D."/>
            <person name="Koren S."/>
            <person name="Silverstein K.A.T."/>
            <person name="Beckman K.B."/>
            <person name="Gohl D.M."/>
        </authorList>
    </citation>
    <scope>NUCLEOTIDE SEQUENCE</scope>
    <source>
        <strain evidence="1">Duluth1</strain>
        <tissue evidence="1">Whole animal</tissue>
    </source>
</reference>
<evidence type="ECO:0000313" key="1">
    <source>
        <dbReference type="EMBL" id="KAH3881517.1"/>
    </source>
</evidence>
<dbReference type="EMBL" id="JAIWYP010000001">
    <property type="protein sequence ID" value="KAH3881517.1"/>
    <property type="molecule type" value="Genomic_DNA"/>
</dbReference>
<dbReference type="AlphaFoldDB" id="A0A9D4MUL9"/>
<organism evidence="1 2">
    <name type="scientific">Dreissena polymorpha</name>
    <name type="common">Zebra mussel</name>
    <name type="synonym">Mytilus polymorpha</name>
    <dbReference type="NCBI Taxonomy" id="45954"/>
    <lineage>
        <taxon>Eukaryota</taxon>
        <taxon>Metazoa</taxon>
        <taxon>Spiralia</taxon>
        <taxon>Lophotrochozoa</taxon>
        <taxon>Mollusca</taxon>
        <taxon>Bivalvia</taxon>
        <taxon>Autobranchia</taxon>
        <taxon>Heteroconchia</taxon>
        <taxon>Euheterodonta</taxon>
        <taxon>Imparidentia</taxon>
        <taxon>Neoheterodontei</taxon>
        <taxon>Myida</taxon>
        <taxon>Dreissenoidea</taxon>
        <taxon>Dreissenidae</taxon>
        <taxon>Dreissena</taxon>
    </lineage>
</organism>
<proteinExistence type="predicted"/>
<gene>
    <name evidence="1" type="ORF">DPMN_005443</name>
</gene>
<sequence>MQHTLSSCQTALTQGRYRWRHDTVLKELADILERERRKTRPTNKKAVPTIKFVKEGQTAKKARTAATSILDESERWEMKVDLGKQLVFPDIVHTTQRPDIVIWSPKDKKLVMIELTVPWETRCDEAYERKMGKYTELQEQCKSRGWSAWLFPVEIGCRGFPAQSVWRMLSNIGIKGGDRKRAVGRLGQAAEKASNWLWMMREEKSWTLNH</sequence>
<comment type="caution">
    <text evidence="1">The sequence shown here is derived from an EMBL/GenBank/DDBJ whole genome shotgun (WGS) entry which is preliminary data.</text>
</comment>